<dbReference type="Gene3D" id="2.40.50.140">
    <property type="entry name" value="Nucleic acid-binding proteins"/>
    <property type="match status" value="1"/>
</dbReference>
<organism evidence="1 2">
    <name type="scientific">Leucocoprinus birnbaumii</name>
    <dbReference type="NCBI Taxonomy" id="56174"/>
    <lineage>
        <taxon>Eukaryota</taxon>
        <taxon>Fungi</taxon>
        <taxon>Dikarya</taxon>
        <taxon>Basidiomycota</taxon>
        <taxon>Agaricomycotina</taxon>
        <taxon>Agaricomycetes</taxon>
        <taxon>Agaricomycetidae</taxon>
        <taxon>Agaricales</taxon>
        <taxon>Agaricineae</taxon>
        <taxon>Agaricaceae</taxon>
        <taxon>Leucocoprinus</taxon>
    </lineage>
</organism>
<sequence length="123" mass="13612">MADDIPFKPLVNATFLPRWIGRVVRLPCEIISRDGDILHVHACDGGEIEVELIEGTIIAGRIATFTGPAMNARKIAMMQYMAMPDDTDLRSKNLVIEFFHDDRFSEATGYALAPVNVSTETST</sequence>
<evidence type="ECO:0000313" key="2">
    <source>
        <dbReference type="Proteomes" id="UP001213000"/>
    </source>
</evidence>
<evidence type="ECO:0000313" key="1">
    <source>
        <dbReference type="EMBL" id="KAJ3564611.1"/>
    </source>
</evidence>
<dbReference type="AlphaFoldDB" id="A0AAD5YPA6"/>
<reference evidence="1" key="1">
    <citation type="submission" date="2022-07" db="EMBL/GenBank/DDBJ databases">
        <title>Genome Sequence of Leucocoprinus birnbaumii.</title>
        <authorList>
            <person name="Buettner E."/>
        </authorList>
    </citation>
    <scope>NUCLEOTIDE SEQUENCE</scope>
    <source>
        <strain evidence="1">VT141</strain>
    </source>
</reference>
<protein>
    <submittedName>
        <fullName evidence="1">Uncharacterized protein</fullName>
    </submittedName>
</protein>
<dbReference type="Proteomes" id="UP001213000">
    <property type="component" value="Unassembled WGS sequence"/>
</dbReference>
<gene>
    <name evidence="1" type="ORF">NP233_g8180</name>
</gene>
<proteinExistence type="predicted"/>
<accession>A0AAD5YPA6</accession>
<keyword evidence="2" id="KW-1185">Reference proteome</keyword>
<name>A0AAD5YPA6_9AGAR</name>
<dbReference type="InterPro" id="IPR012340">
    <property type="entry name" value="NA-bd_OB-fold"/>
</dbReference>
<dbReference type="EMBL" id="JANIEX010000647">
    <property type="protein sequence ID" value="KAJ3564611.1"/>
    <property type="molecule type" value="Genomic_DNA"/>
</dbReference>
<comment type="caution">
    <text evidence="1">The sequence shown here is derived from an EMBL/GenBank/DDBJ whole genome shotgun (WGS) entry which is preliminary data.</text>
</comment>